<dbReference type="AlphaFoldDB" id="A0ABD3GS22"/>
<evidence type="ECO:0000256" key="1">
    <source>
        <dbReference type="SAM" id="MobiDB-lite"/>
    </source>
</evidence>
<evidence type="ECO:0000313" key="2">
    <source>
        <dbReference type="EMBL" id="KAL3682050.1"/>
    </source>
</evidence>
<comment type="caution">
    <text evidence="2">The sequence shown here is derived from an EMBL/GenBank/DDBJ whole genome shotgun (WGS) entry which is preliminary data.</text>
</comment>
<evidence type="ECO:0000313" key="3">
    <source>
        <dbReference type="Proteomes" id="UP001633002"/>
    </source>
</evidence>
<gene>
    <name evidence="2" type="ORF">R1sor_000072</name>
</gene>
<feature type="compositionally biased region" description="Polar residues" evidence="1">
    <location>
        <begin position="85"/>
        <end position="94"/>
    </location>
</feature>
<keyword evidence="3" id="KW-1185">Reference proteome</keyword>
<reference evidence="2 3" key="1">
    <citation type="submission" date="2024-09" db="EMBL/GenBank/DDBJ databases">
        <title>Chromosome-scale assembly of Riccia sorocarpa.</title>
        <authorList>
            <person name="Paukszto L."/>
        </authorList>
    </citation>
    <scope>NUCLEOTIDE SEQUENCE [LARGE SCALE GENOMIC DNA]</scope>
    <source>
        <strain evidence="2">LP-2024</strain>
        <tissue evidence="2">Aerial parts of the thallus</tissue>
    </source>
</reference>
<name>A0ABD3GS22_9MARC</name>
<accession>A0ABD3GS22</accession>
<organism evidence="2 3">
    <name type="scientific">Riccia sorocarpa</name>
    <dbReference type="NCBI Taxonomy" id="122646"/>
    <lineage>
        <taxon>Eukaryota</taxon>
        <taxon>Viridiplantae</taxon>
        <taxon>Streptophyta</taxon>
        <taxon>Embryophyta</taxon>
        <taxon>Marchantiophyta</taxon>
        <taxon>Marchantiopsida</taxon>
        <taxon>Marchantiidae</taxon>
        <taxon>Marchantiales</taxon>
        <taxon>Ricciaceae</taxon>
        <taxon>Riccia</taxon>
    </lineage>
</organism>
<dbReference type="EMBL" id="JBJQOH010000006">
    <property type="protein sequence ID" value="KAL3682050.1"/>
    <property type="molecule type" value="Genomic_DNA"/>
</dbReference>
<sequence>MFCWGTEIRVGIAVPSSDPCAGSRSDPSPIRRSDPSAIGTERAAAHSVLRAIRAPDLVYGRDPMTKRKRPPQAPPAAAARKKNTRGTTEQTSGAGPSRPKKGGRRGEPKEPVDLNAIEGEYLVDFEKIPDPNRHIRWGHVTRDQRRAAMRFVRRFELTSRGLLDALTLPVHRPHVIPANLNNKPKVIGDDRQRTVFFCHLL</sequence>
<dbReference type="Proteomes" id="UP001633002">
    <property type="component" value="Unassembled WGS sequence"/>
</dbReference>
<proteinExistence type="predicted"/>
<feature type="region of interest" description="Disordered" evidence="1">
    <location>
        <begin position="14"/>
        <end position="113"/>
    </location>
</feature>
<protein>
    <submittedName>
        <fullName evidence="2">Uncharacterized protein</fullName>
    </submittedName>
</protein>